<keyword evidence="3" id="KW-1185">Reference proteome</keyword>
<accession>A0AAD5J5D7</accession>
<feature type="region of interest" description="Disordered" evidence="1">
    <location>
        <begin position="230"/>
        <end position="253"/>
    </location>
</feature>
<reference evidence="2" key="2">
    <citation type="submission" date="2023-02" db="EMBL/GenBank/DDBJ databases">
        <authorList>
            <person name="Swenson N.G."/>
            <person name="Wegrzyn J.L."/>
            <person name="Mcevoy S.L."/>
        </authorList>
    </citation>
    <scope>NUCLEOTIDE SEQUENCE</scope>
    <source>
        <strain evidence="2">91603</strain>
        <tissue evidence="2">Leaf</tissue>
    </source>
</reference>
<proteinExistence type="predicted"/>
<reference evidence="2" key="1">
    <citation type="journal article" date="2022" name="Plant J.">
        <title>Strategies of tolerance reflected in two North American maple genomes.</title>
        <authorList>
            <person name="McEvoy S.L."/>
            <person name="Sezen U.U."/>
            <person name="Trouern-Trend A."/>
            <person name="McMahon S.M."/>
            <person name="Schaberg P.G."/>
            <person name="Yang J."/>
            <person name="Wegrzyn J.L."/>
            <person name="Swenson N.G."/>
        </authorList>
    </citation>
    <scope>NUCLEOTIDE SEQUENCE</scope>
    <source>
        <strain evidence="2">91603</strain>
    </source>
</reference>
<protein>
    <recommendedName>
        <fullName evidence="4">DUF4283 domain-containing protein</fullName>
    </recommendedName>
</protein>
<evidence type="ECO:0000313" key="2">
    <source>
        <dbReference type="EMBL" id="KAI9185602.1"/>
    </source>
</evidence>
<dbReference type="EMBL" id="JAJSOW010000100">
    <property type="protein sequence ID" value="KAI9185602.1"/>
    <property type="molecule type" value="Genomic_DNA"/>
</dbReference>
<gene>
    <name evidence="2" type="ORF">LWI28_008684</name>
</gene>
<dbReference type="PANTHER" id="PTHR34427:SF5">
    <property type="entry name" value="DUF4283 DOMAIN-CONTAINING PROTEIN"/>
    <property type="match status" value="1"/>
</dbReference>
<evidence type="ECO:0000256" key="1">
    <source>
        <dbReference type="SAM" id="MobiDB-lite"/>
    </source>
</evidence>
<feature type="compositionally biased region" description="Basic and acidic residues" evidence="1">
    <location>
        <begin position="230"/>
        <end position="241"/>
    </location>
</feature>
<evidence type="ECO:0008006" key="4">
    <source>
        <dbReference type="Google" id="ProtNLM"/>
    </source>
</evidence>
<dbReference type="PANTHER" id="PTHR34427">
    <property type="entry name" value="DUF4283 DOMAIN PROTEIN"/>
    <property type="match status" value="1"/>
</dbReference>
<sequence length="326" mass="37935">MEKAVKVARLTNGMHVYRWSIVSKVASFGWNRKRPVKRRRFQSGSSHQPATKSMEFEMKEGLVEKHTKKDQSYAEEFEKEGFINNRFFWDDHFVSMSKWSNNPSPNLRIVWIGCSGIPLNFWSFDFFEKLGWMVEETLLVDEETSLRRRLDKERVLVLVRKEETISVNVRVDMGNGSFTVAIKEEAIQRAFVWAHFKKGLDYQLNLRETSDQSQKERSSDDKLVSVVQETRDSSEARKSEQEQEQELTSSNFSSTFTTRKMGKTIDEPGFELVTKKVRDVDEEVLKAMEIGDKLGLDFVGKEAEMADIIRRRELEDTDQCGQGKGW</sequence>
<organism evidence="2 3">
    <name type="scientific">Acer negundo</name>
    <name type="common">Box elder</name>
    <dbReference type="NCBI Taxonomy" id="4023"/>
    <lineage>
        <taxon>Eukaryota</taxon>
        <taxon>Viridiplantae</taxon>
        <taxon>Streptophyta</taxon>
        <taxon>Embryophyta</taxon>
        <taxon>Tracheophyta</taxon>
        <taxon>Spermatophyta</taxon>
        <taxon>Magnoliopsida</taxon>
        <taxon>eudicotyledons</taxon>
        <taxon>Gunneridae</taxon>
        <taxon>Pentapetalae</taxon>
        <taxon>rosids</taxon>
        <taxon>malvids</taxon>
        <taxon>Sapindales</taxon>
        <taxon>Sapindaceae</taxon>
        <taxon>Hippocastanoideae</taxon>
        <taxon>Acereae</taxon>
        <taxon>Acer</taxon>
    </lineage>
</organism>
<name>A0AAD5J5D7_ACENE</name>
<dbReference type="Proteomes" id="UP001064489">
    <property type="component" value="Chromosome 3"/>
</dbReference>
<dbReference type="AlphaFoldDB" id="A0AAD5J5D7"/>
<comment type="caution">
    <text evidence="2">The sequence shown here is derived from an EMBL/GenBank/DDBJ whole genome shotgun (WGS) entry which is preliminary data.</text>
</comment>
<evidence type="ECO:0000313" key="3">
    <source>
        <dbReference type="Proteomes" id="UP001064489"/>
    </source>
</evidence>